<dbReference type="RefSeq" id="WP_058023683.1">
    <property type="nucleotide sequence ID" value="NZ_LNDJ01000013.1"/>
</dbReference>
<organism evidence="1 2">
    <name type="scientific">Psychrobacter piscatorii</name>
    <dbReference type="NCBI Taxonomy" id="554343"/>
    <lineage>
        <taxon>Bacteria</taxon>
        <taxon>Pseudomonadati</taxon>
        <taxon>Pseudomonadota</taxon>
        <taxon>Gammaproteobacteria</taxon>
        <taxon>Moraxellales</taxon>
        <taxon>Moraxellaceae</taxon>
        <taxon>Psychrobacter</taxon>
    </lineage>
</organism>
<protein>
    <submittedName>
        <fullName evidence="1">Uncharacterized protein</fullName>
    </submittedName>
</protein>
<evidence type="ECO:0000313" key="2">
    <source>
        <dbReference type="Proteomes" id="UP000051202"/>
    </source>
</evidence>
<name>A0A0T6DU98_9GAMM</name>
<dbReference type="AlphaFoldDB" id="A0A0T6DU98"/>
<comment type="caution">
    <text evidence="1">The sequence shown here is derived from an EMBL/GenBank/DDBJ whole genome shotgun (WGS) entry which is preliminary data.</text>
</comment>
<proteinExistence type="predicted"/>
<sequence length="293" mass="32629">MSKLITRFEIGFDDETKAEIAALKGKLDEVARGLLAKKESHADGLLAAMQAEAANDAPESELLQLGQWVFEGQDEKWKSAALNSDGRAFRHNLPSSHVYFHKGVWRSNCFDQHEIELIDGAFDTSDFLPIQIDRETVNDVDYLSETVPEIQGMEASDIIIDELGRDYSHNSNCLSAIVPQITQADMQLIFIKNLSDVLIQRMHSMDRFSEDDYAIGGDKLIAWDILIYEPLGAYAILMRGPDQINVADLLLIREGGPMADAGWNTESEAFATLRTITEAELPAFRAALEACYA</sequence>
<dbReference type="STRING" id="554343.AS194_03920"/>
<reference evidence="1 2" key="1">
    <citation type="submission" date="2015-11" db="EMBL/GenBank/DDBJ databases">
        <title>Permanent draft genome of Psychrobacter piscatorii LQ58.</title>
        <authorList>
            <person name="Zhou M."/>
            <person name="Dong B."/>
            <person name="Liu Q."/>
        </authorList>
    </citation>
    <scope>NUCLEOTIDE SEQUENCE [LARGE SCALE GENOMIC DNA]</scope>
    <source>
        <strain evidence="1 2">LQ58</strain>
    </source>
</reference>
<accession>A0A0T6DU98</accession>
<gene>
    <name evidence="1" type="ORF">AS194_03920</name>
</gene>
<dbReference type="Proteomes" id="UP000051202">
    <property type="component" value="Unassembled WGS sequence"/>
</dbReference>
<dbReference type="EMBL" id="LNDJ01000013">
    <property type="protein sequence ID" value="KRU23524.1"/>
    <property type="molecule type" value="Genomic_DNA"/>
</dbReference>
<keyword evidence="2" id="KW-1185">Reference proteome</keyword>
<evidence type="ECO:0000313" key="1">
    <source>
        <dbReference type="EMBL" id="KRU23524.1"/>
    </source>
</evidence>